<feature type="region of interest" description="Disordered" evidence="1">
    <location>
        <begin position="94"/>
        <end position="182"/>
    </location>
</feature>
<feature type="compositionally biased region" description="Polar residues" evidence="1">
    <location>
        <begin position="154"/>
        <end position="168"/>
    </location>
</feature>
<gene>
    <name evidence="2" type="ORF">PHJA_002948500</name>
</gene>
<organism evidence="2 3">
    <name type="scientific">Phtheirospermum japonicum</name>
    <dbReference type="NCBI Taxonomy" id="374723"/>
    <lineage>
        <taxon>Eukaryota</taxon>
        <taxon>Viridiplantae</taxon>
        <taxon>Streptophyta</taxon>
        <taxon>Embryophyta</taxon>
        <taxon>Tracheophyta</taxon>
        <taxon>Spermatophyta</taxon>
        <taxon>Magnoliopsida</taxon>
        <taxon>eudicotyledons</taxon>
        <taxon>Gunneridae</taxon>
        <taxon>Pentapetalae</taxon>
        <taxon>asterids</taxon>
        <taxon>lamiids</taxon>
        <taxon>Lamiales</taxon>
        <taxon>Orobanchaceae</taxon>
        <taxon>Orobanchaceae incertae sedis</taxon>
        <taxon>Phtheirospermum</taxon>
    </lineage>
</organism>
<evidence type="ECO:0000313" key="2">
    <source>
        <dbReference type="EMBL" id="GFQ08045.1"/>
    </source>
</evidence>
<name>A0A830DIW9_9LAMI</name>
<dbReference type="AlphaFoldDB" id="A0A830DIW9"/>
<evidence type="ECO:0000313" key="3">
    <source>
        <dbReference type="Proteomes" id="UP000653305"/>
    </source>
</evidence>
<reference evidence="2" key="1">
    <citation type="submission" date="2020-07" db="EMBL/GenBank/DDBJ databases">
        <title>Ethylene signaling mediates host invasion by parasitic plants.</title>
        <authorList>
            <person name="Yoshida S."/>
        </authorList>
    </citation>
    <scope>NUCLEOTIDE SEQUENCE</scope>
    <source>
        <strain evidence="2">Okayama</strain>
    </source>
</reference>
<protein>
    <submittedName>
        <fullName evidence="2">Uncharacterized protein</fullName>
    </submittedName>
</protein>
<evidence type="ECO:0000256" key="1">
    <source>
        <dbReference type="SAM" id="MobiDB-lite"/>
    </source>
</evidence>
<keyword evidence="3" id="KW-1185">Reference proteome</keyword>
<dbReference type="Proteomes" id="UP000653305">
    <property type="component" value="Unassembled WGS sequence"/>
</dbReference>
<sequence>MAAMAKKEATTLMCLVCFLQLGGMMLELLALKSSQFSAHSPVTCTARIQLKARTRCTNQLLKHQQQSYSPMAPQVAQTFYSSQPNGCLHEVREAGRRRTKAAQHLPNSSASKPPHFDTQPSPSVASRKMPQTAVDQKPLNDANHRRSGVHKSKPQTLLASDKFQQGHFTQGPRKSLTRGGSSRQVSGLVQFQLYELWLY</sequence>
<dbReference type="EMBL" id="BMAC01002766">
    <property type="protein sequence ID" value="GFQ08045.1"/>
    <property type="molecule type" value="Genomic_DNA"/>
</dbReference>
<proteinExistence type="predicted"/>
<accession>A0A830DIW9</accession>
<comment type="caution">
    <text evidence="2">The sequence shown here is derived from an EMBL/GenBank/DDBJ whole genome shotgun (WGS) entry which is preliminary data.</text>
</comment>